<dbReference type="InterPro" id="IPR036388">
    <property type="entry name" value="WH-like_DNA-bd_sf"/>
</dbReference>
<dbReference type="InterPro" id="IPR036390">
    <property type="entry name" value="WH_DNA-bd_sf"/>
</dbReference>
<sequence>MSNLPVIPYSTTIHVRDTCLCLHAQRAARALARRFDAALKPSGLTNQQFSLMMALNRPEPPPMGPVARLLAMDRTTLTAALKPLSTRGWVSVEPDPKDRRGRLLRLTAEGAEALSSAVPIWKQVHRDIEAGLTNDPHVLRQGLLEVSV</sequence>
<comment type="caution">
    <text evidence="2">The sequence shown here is derived from an EMBL/GenBank/DDBJ whole genome shotgun (WGS) entry which is preliminary data.</text>
</comment>
<evidence type="ECO:0000313" key="3">
    <source>
        <dbReference type="Proteomes" id="UP000247536"/>
    </source>
</evidence>
<dbReference type="EMBL" id="QJRY01000001">
    <property type="protein sequence ID" value="PYB77034.1"/>
    <property type="molecule type" value="Genomic_DNA"/>
</dbReference>
<dbReference type="InterPro" id="IPR039422">
    <property type="entry name" value="MarR/SlyA-like"/>
</dbReference>
<evidence type="ECO:0000259" key="1">
    <source>
        <dbReference type="PROSITE" id="PS50995"/>
    </source>
</evidence>
<accession>A0ABX5NV95</accession>
<dbReference type="SUPFAM" id="SSF46785">
    <property type="entry name" value="Winged helix' DNA-binding domain"/>
    <property type="match status" value="1"/>
</dbReference>
<feature type="domain" description="HTH marR-type" evidence="1">
    <location>
        <begin position="17"/>
        <end position="148"/>
    </location>
</feature>
<dbReference type="Pfam" id="PF12802">
    <property type="entry name" value="MarR_2"/>
    <property type="match status" value="1"/>
</dbReference>
<gene>
    <name evidence="2" type="ORF">DMY87_01195</name>
</gene>
<protein>
    <submittedName>
        <fullName evidence="2">MarR family transcriptional regulator</fullName>
    </submittedName>
</protein>
<dbReference type="Proteomes" id="UP000247536">
    <property type="component" value="Unassembled WGS sequence"/>
</dbReference>
<proteinExistence type="predicted"/>
<dbReference type="InterPro" id="IPR000835">
    <property type="entry name" value="HTH_MarR-typ"/>
</dbReference>
<organism evidence="2 3">
    <name type="scientific">Rhizobium wuzhouense</name>
    <dbReference type="NCBI Taxonomy" id="1986026"/>
    <lineage>
        <taxon>Bacteria</taxon>
        <taxon>Pseudomonadati</taxon>
        <taxon>Pseudomonadota</taxon>
        <taxon>Alphaproteobacteria</taxon>
        <taxon>Hyphomicrobiales</taxon>
        <taxon>Rhizobiaceae</taxon>
        <taxon>Rhizobium/Agrobacterium group</taxon>
        <taxon>Rhizobium</taxon>
    </lineage>
</organism>
<dbReference type="SMART" id="SM00347">
    <property type="entry name" value="HTH_MARR"/>
    <property type="match status" value="1"/>
</dbReference>
<dbReference type="PANTHER" id="PTHR33164">
    <property type="entry name" value="TRANSCRIPTIONAL REGULATOR, MARR FAMILY"/>
    <property type="match status" value="1"/>
</dbReference>
<keyword evidence="3" id="KW-1185">Reference proteome</keyword>
<dbReference type="PROSITE" id="PS50995">
    <property type="entry name" value="HTH_MARR_2"/>
    <property type="match status" value="1"/>
</dbReference>
<dbReference type="Gene3D" id="1.10.10.10">
    <property type="entry name" value="Winged helix-like DNA-binding domain superfamily/Winged helix DNA-binding domain"/>
    <property type="match status" value="1"/>
</dbReference>
<dbReference type="RefSeq" id="WP_110789466.1">
    <property type="nucleotide sequence ID" value="NZ_QJRY01000001.1"/>
</dbReference>
<name>A0ABX5NV95_9HYPH</name>
<evidence type="ECO:0000313" key="2">
    <source>
        <dbReference type="EMBL" id="PYB77034.1"/>
    </source>
</evidence>
<reference evidence="2 3" key="1">
    <citation type="submission" date="2018-06" db="EMBL/GenBank/DDBJ databases">
        <title>Rhizobium wuzhouense sp. nov., isolated from roots of Oryza officinalis.</title>
        <authorList>
            <person name="Yuan T."/>
        </authorList>
    </citation>
    <scope>NUCLEOTIDE SEQUENCE [LARGE SCALE GENOMIC DNA]</scope>
    <source>
        <strain evidence="2 3">W44</strain>
    </source>
</reference>
<dbReference type="PANTHER" id="PTHR33164:SF105">
    <property type="entry name" value="TRANSCRIPTIONAL REPRESSOR PROTEIN-RELATED"/>
    <property type="match status" value="1"/>
</dbReference>